<proteinExistence type="predicted"/>
<protein>
    <submittedName>
        <fullName evidence="2">Uncharacterized protein</fullName>
    </submittedName>
</protein>
<name>A0A6G1IKB7_9PLEO</name>
<dbReference type="AlphaFoldDB" id="A0A6G1IKB7"/>
<feature type="region of interest" description="Disordered" evidence="1">
    <location>
        <begin position="151"/>
        <end position="172"/>
    </location>
</feature>
<sequence>MTDEVFTDLVALEGEVPVWRDARARSTSRPSKELRDWCYDVTNSAHSIDQRSSKKSIAESIASTKPAKLKRKCAVRPKAMMGSQSSSLSGKSQQCGLDLWEEAGMDSSVARRYSFDADAREEVVLVFLDTSISPKASRVCLPVFQATNYPSTEGYPGSLPQQESVPRPAGQDQVRPALLRTFTQMGL</sequence>
<gene>
    <name evidence="2" type="ORF">K458DRAFT_423131</name>
</gene>
<keyword evidence="3" id="KW-1185">Reference proteome</keyword>
<evidence type="ECO:0000256" key="1">
    <source>
        <dbReference type="SAM" id="MobiDB-lite"/>
    </source>
</evidence>
<reference evidence="2" key="1">
    <citation type="journal article" date="2020" name="Stud. Mycol.">
        <title>101 Dothideomycetes genomes: a test case for predicting lifestyles and emergence of pathogens.</title>
        <authorList>
            <person name="Haridas S."/>
            <person name="Albert R."/>
            <person name="Binder M."/>
            <person name="Bloem J."/>
            <person name="Labutti K."/>
            <person name="Salamov A."/>
            <person name="Andreopoulos B."/>
            <person name="Baker S."/>
            <person name="Barry K."/>
            <person name="Bills G."/>
            <person name="Bluhm B."/>
            <person name="Cannon C."/>
            <person name="Castanera R."/>
            <person name="Culley D."/>
            <person name="Daum C."/>
            <person name="Ezra D."/>
            <person name="Gonzalez J."/>
            <person name="Henrissat B."/>
            <person name="Kuo A."/>
            <person name="Liang C."/>
            <person name="Lipzen A."/>
            <person name="Lutzoni F."/>
            <person name="Magnuson J."/>
            <person name="Mondo S."/>
            <person name="Nolan M."/>
            <person name="Ohm R."/>
            <person name="Pangilinan J."/>
            <person name="Park H.-J."/>
            <person name="Ramirez L."/>
            <person name="Alfaro M."/>
            <person name="Sun H."/>
            <person name="Tritt A."/>
            <person name="Yoshinaga Y."/>
            <person name="Zwiers L.-H."/>
            <person name="Turgeon B."/>
            <person name="Goodwin S."/>
            <person name="Spatafora J."/>
            <person name="Crous P."/>
            <person name="Grigoriev I."/>
        </authorList>
    </citation>
    <scope>NUCLEOTIDE SEQUENCE</scope>
    <source>
        <strain evidence="2">CBS 122367</strain>
    </source>
</reference>
<dbReference type="Proteomes" id="UP000799291">
    <property type="component" value="Unassembled WGS sequence"/>
</dbReference>
<evidence type="ECO:0000313" key="3">
    <source>
        <dbReference type="Proteomes" id="UP000799291"/>
    </source>
</evidence>
<dbReference type="EMBL" id="MU005612">
    <property type="protein sequence ID" value="KAF2678433.1"/>
    <property type="molecule type" value="Genomic_DNA"/>
</dbReference>
<evidence type="ECO:0000313" key="2">
    <source>
        <dbReference type="EMBL" id="KAF2678433.1"/>
    </source>
</evidence>
<organism evidence="2 3">
    <name type="scientific">Lentithecium fluviatile CBS 122367</name>
    <dbReference type="NCBI Taxonomy" id="1168545"/>
    <lineage>
        <taxon>Eukaryota</taxon>
        <taxon>Fungi</taxon>
        <taxon>Dikarya</taxon>
        <taxon>Ascomycota</taxon>
        <taxon>Pezizomycotina</taxon>
        <taxon>Dothideomycetes</taxon>
        <taxon>Pleosporomycetidae</taxon>
        <taxon>Pleosporales</taxon>
        <taxon>Massarineae</taxon>
        <taxon>Lentitheciaceae</taxon>
        <taxon>Lentithecium</taxon>
    </lineage>
</organism>
<accession>A0A6G1IKB7</accession>